<evidence type="ECO:0000256" key="7">
    <source>
        <dbReference type="PROSITE-ProRule" id="PRU10141"/>
    </source>
</evidence>
<keyword evidence="9" id="KW-0472">Membrane</keyword>
<dbReference type="PROSITE" id="PS00108">
    <property type="entry name" value="PROTEIN_KINASE_ST"/>
    <property type="match status" value="1"/>
</dbReference>
<dbReference type="Proteomes" id="UP001500967">
    <property type="component" value="Unassembled WGS sequence"/>
</dbReference>
<name>A0ABP3DI59_9ACTN</name>
<keyword evidence="6 7" id="KW-0067">ATP-binding</keyword>
<dbReference type="InterPro" id="IPR017441">
    <property type="entry name" value="Protein_kinase_ATP_BS"/>
</dbReference>
<feature type="domain" description="Protein kinase" evidence="10">
    <location>
        <begin position="15"/>
        <end position="263"/>
    </location>
</feature>
<feature type="compositionally biased region" description="Low complexity" evidence="8">
    <location>
        <begin position="484"/>
        <end position="493"/>
    </location>
</feature>
<dbReference type="Pfam" id="PF00069">
    <property type="entry name" value="Pkinase"/>
    <property type="match status" value="1"/>
</dbReference>
<protein>
    <recommendedName>
        <fullName evidence="1">non-specific serine/threonine protein kinase</fullName>
        <ecNumber evidence="1">2.7.11.1</ecNumber>
    </recommendedName>
</protein>
<keyword evidence="3" id="KW-0808">Transferase</keyword>
<evidence type="ECO:0000256" key="8">
    <source>
        <dbReference type="SAM" id="MobiDB-lite"/>
    </source>
</evidence>
<dbReference type="EC" id="2.7.11.1" evidence="1"/>
<evidence type="ECO:0000259" key="10">
    <source>
        <dbReference type="PROSITE" id="PS50011"/>
    </source>
</evidence>
<evidence type="ECO:0000256" key="5">
    <source>
        <dbReference type="ARBA" id="ARBA00022777"/>
    </source>
</evidence>
<feature type="region of interest" description="Disordered" evidence="8">
    <location>
        <begin position="302"/>
        <end position="615"/>
    </location>
</feature>
<evidence type="ECO:0000313" key="12">
    <source>
        <dbReference type="Proteomes" id="UP001500967"/>
    </source>
</evidence>
<dbReference type="PANTHER" id="PTHR43289">
    <property type="entry name" value="MITOGEN-ACTIVATED PROTEIN KINASE KINASE KINASE 20-RELATED"/>
    <property type="match status" value="1"/>
</dbReference>
<evidence type="ECO:0000256" key="3">
    <source>
        <dbReference type="ARBA" id="ARBA00022679"/>
    </source>
</evidence>
<dbReference type="CDD" id="cd14014">
    <property type="entry name" value="STKc_PknB_like"/>
    <property type="match status" value="1"/>
</dbReference>
<dbReference type="PROSITE" id="PS50011">
    <property type="entry name" value="PROTEIN_KINASE_DOM"/>
    <property type="match status" value="1"/>
</dbReference>
<keyword evidence="9" id="KW-0812">Transmembrane</keyword>
<dbReference type="InterPro" id="IPR000719">
    <property type="entry name" value="Prot_kinase_dom"/>
</dbReference>
<evidence type="ECO:0000256" key="2">
    <source>
        <dbReference type="ARBA" id="ARBA00022527"/>
    </source>
</evidence>
<keyword evidence="2" id="KW-0723">Serine/threonine-protein kinase</keyword>
<accession>A0ABP3DI59</accession>
<keyword evidence="12" id="KW-1185">Reference proteome</keyword>
<reference evidence="12" key="1">
    <citation type="journal article" date="2019" name="Int. J. Syst. Evol. Microbiol.">
        <title>The Global Catalogue of Microorganisms (GCM) 10K type strain sequencing project: providing services to taxonomists for standard genome sequencing and annotation.</title>
        <authorList>
            <consortium name="The Broad Institute Genomics Platform"/>
            <consortium name="The Broad Institute Genome Sequencing Center for Infectious Disease"/>
            <person name="Wu L."/>
            <person name="Ma J."/>
        </authorList>
    </citation>
    <scope>NUCLEOTIDE SEQUENCE [LARGE SCALE GENOMIC DNA]</scope>
    <source>
        <strain evidence="12">JCM 10425</strain>
    </source>
</reference>
<dbReference type="SMART" id="SM00220">
    <property type="entry name" value="S_TKc"/>
    <property type="match status" value="1"/>
</dbReference>
<dbReference type="SUPFAM" id="SSF56112">
    <property type="entry name" value="Protein kinase-like (PK-like)"/>
    <property type="match status" value="1"/>
</dbReference>
<dbReference type="EMBL" id="BAAAGX010000006">
    <property type="protein sequence ID" value="GAA0231997.1"/>
    <property type="molecule type" value="Genomic_DNA"/>
</dbReference>
<feature type="transmembrane region" description="Helical" evidence="9">
    <location>
        <begin position="622"/>
        <end position="644"/>
    </location>
</feature>
<keyword evidence="5" id="KW-0418">Kinase</keyword>
<feature type="compositionally biased region" description="Gly residues" evidence="8">
    <location>
        <begin position="398"/>
        <end position="408"/>
    </location>
</feature>
<evidence type="ECO:0000256" key="6">
    <source>
        <dbReference type="ARBA" id="ARBA00022840"/>
    </source>
</evidence>
<gene>
    <name evidence="11" type="ORF">GCM10009539_16770</name>
</gene>
<comment type="caution">
    <text evidence="11">The sequence shown here is derived from an EMBL/GenBank/DDBJ whole genome shotgun (WGS) entry which is preliminary data.</text>
</comment>
<dbReference type="RefSeq" id="WP_344648137.1">
    <property type="nucleotide sequence ID" value="NZ_BAAAGX010000006.1"/>
</dbReference>
<feature type="compositionally biased region" description="Low complexity" evidence="8">
    <location>
        <begin position="354"/>
        <end position="365"/>
    </location>
</feature>
<feature type="compositionally biased region" description="Pro residues" evidence="8">
    <location>
        <begin position="505"/>
        <end position="518"/>
    </location>
</feature>
<dbReference type="Gene3D" id="1.10.510.10">
    <property type="entry name" value="Transferase(Phosphotransferase) domain 1"/>
    <property type="match status" value="1"/>
</dbReference>
<evidence type="ECO:0000256" key="4">
    <source>
        <dbReference type="ARBA" id="ARBA00022741"/>
    </source>
</evidence>
<keyword evidence="9" id="KW-1133">Transmembrane helix</keyword>
<keyword evidence="4 7" id="KW-0547">Nucleotide-binding</keyword>
<sequence>MLFDRAQLTAALPQYEVGAELGRGGFGLVIEGRHRRLGRPVAIKILTISGPDVERRFLAEAQVMAVFDHPHVVRVHDYAESDGLCLIVMEHLPGGTLTSRIAEGLRPEAACAIGLAIADALHAAHQRGIVHRDIKPDNVLFAGDGAVKVTDFGIAKLFEGSSITTGTLVGTPAYAAPEQILGSRVGPATDVYAVGGLVYHMLTGRTPFSLDLPFSAMLHHHLNMRPELPAGMPPQIAAVVGQALEKEPAARPESAKAFALALATAAVADFGSSWSAHADTPLRVDDDVRAVMAMTTRGAQASLATRVRSTPRRSQADAASLQLRTPPPGHLAVPESYSSEPHQPETPNPLSSFGHGVPPGGLTTPGFGGPGDARPFDANAFFGTPSETSPPVTPPPGSGSGRHSGGPVSGASPVAGSMSGAPSLSGFSAPPVSAPPVGGPPVSGPPVSAPPTSGPPASDPPASGAYSVSGSHPVLGSPPPGTRTPPGSRTPSGVRSPSGSYPGYDTPPPSAAGQPPYPSTGDRPPYRGDAGSGSHRALDPQPPYGNDSGPEAQPPYGSDVASGLDLRPAPGVEPGTARNSSDGPPRRGRAERRKELRSQQRTSRSQSHPDDATEDEGVPHRVVIVLAIVVLLVAAISIGLGAALGSLTK</sequence>
<evidence type="ECO:0000256" key="9">
    <source>
        <dbReference type="SAM" id="Phobius"/>
    </source>
</evidence>
<feature type="binding site" evidence="7">
    <location>
        <position position="44"/>
    </location>
    <ligand>
        <name>ATP</name>
        <dbReference type="ChEBI" id="CHEBI:30616"/>
    </ligand>
</feature>
<feature type="compositionally biased region" description="Pro residues" evidence="8">
    <location>
        <begin position="432"/>
        <end position="459"/>
    </location>
</feature>
<dbReference type="PROSITE" id="PS00107">
    <property type="entry name" value="PROTEIN_KINASE_ATP"/>
    <property type="match status" value="1"/>
</dbReference>
<dbReference type="InterPro" id="IPR011009">
    <property type="entry name" value="Kinase-like_dom_sf"/>
</dbReference>
<dbReference type="InterPro" id="IPR008271">
    <property type="entry name" value="Ser/Thr_kinase_AS"/>
</dbReference>
<organism evidence="11 12">
    <name type="scientific">Cryptosporangium japonicum</name>
    <dbReference type="NCBI Taxonomy" id="80872"/>
    <lineage>
        <taxon>Bacteria</taxon>
        <taxon>Bacillati</taxon>
        <taxon>Actinomycetota</taxon>
        <taxon>Actinomycetes</taxon>
        <taxon>Cryptosporangiales</taxon>
        <taxon>Cryptosporangiaceae</taxon>
        <taxon>Cryptosporangium</taxon>
    </lineage>
</organism>
<evidence type="ECO:0000256" key="1">
    <source>
        <dbReference type="ARBA" id="ARBA00012513"/>
    </source>
</evidence>
<dbReference type="PANTHER" id="PTHR43289:SF6">
    <property type="entry name" value="SERINE_THREONINE-PROTEIN KINASE NEKL-3"/>
    <property type="match status" value="1"/>
</dbReference>
<evidence type="ECO:0000313" key="11">
    <source>
        <dbReference type="EMBL" id="GAA0231997.1"/>
    </source>
</evidence>
<proteinExistence type="predicted"/>